<evidence type="ECO:0000256" key="1">
    <source>
        <dbReference type="HAMAP-Rule" id="MF_00122"/>
    </source>
</evidence>
<comment type="subunit">
    <text evidence="1">Heterotrimer of A, B and C subunits.</text>
</comment>
<organism evidence="2 3">
    <name type="scientific">Dyadobacter linearis</name>
    <dbReference type="NCBI Taxonomy" id="2823330"/>
    <lineage>
        <taxon>Bacteria</taxon>
        <taxon>Pseudomonadati</taxon>
        <taxon>Bacteroidota</taxon>
        <taxon>Cytophagia</taxon>
        <taxon>Cytophagales</taxon>
        <taxon>Spirosomataceae</taxon>
        <taxon>Dyadobacter</taxon>
    </lineage>
</organism>
<comment type="caution">
    <text evidence="2">The sequence shown here is derived from an EMBL/GenBank/DDBJ whole genome shotgun (WGS) entry which is preliminary data.</text>
</comment>
<gene>
    <name evidence="1 2" type="primary">gatC</name>
    <name evidence="2" type="ORF">DYBT9623_03690</name>
</gene>
<dbReference type="HAMAP" id="MF_00122">
    <property type="entry name" value="GatC"/>
    <property type="match status" value="1"/>
</dbReference>
<accession>A0ABN7RBN8</accession>
<dbReference type="PANTHER" id="PTHR15004:SF0">
    <property type="entry name" value="GLUTAMYL-TRNA(GLN) AMIDOTRANSFERASE SUBUNIT C, MITOCHONDRIAL"/>
    <property type="match status" value="1"/>
</dbReference>
<dbReference type="InterPro" id="IPR003837">
    <property type="entry name" value="GatC"/>
</dbReference>
<dbReference type="GO" id="GO:0016874">
    <property type="term" value="F:ligase activity"/>
    <property type="evidence" value="ECO:0007669"/>
    <property type="project" value="UniProtKB-KW"/>
</dbReference>
<comment type="catalytic activity">
    <reaction evidence="1">
        <text>L-glutamyl-tRNA(Gln) + L-glutamine + ATP + H2O = L-glutaminyl-tRNA(Gln) + L-glutamate + ADP + phosphate + H(+)</text>
        <dbReference type="Rhea" id="RHEA:17521"/>
        <dbReference type="Rhea" id="RHEA-COMP:9681"/>
        <dbReference type="Rhea" id="RHEA-COMP:9684"/>
        <dbReference type="ChEBI" id="CHEBI:15377"/>
        <dbReference type="ChEBI" id="CHEBI:15378"/>
        <dbReference type="ChEBI" id="CHEBI:29985"/>
        <dbReference type="ChEBI" id="CHEBI:30616"/>
        <dbReference type="ChEBI" id="CHEBI:43474"/>
        <dbReference type="ChEBI" id="CHEBI:58359"/>
        <dbReference type="ChEBI" id="CHEBI:78520"/>
        <dbReference type="ChEBI" id="CHEBI:78521"/>
        <dbReference type="ChEBI" id="CHEBI:456216"/>
    </reaction>
</comment>
<name>A0ABN7RBN8_9BACT</name>
<evidence type="ECO:0000313" key="2">
    <source>
        <dbReference type="EMBL" id="CAG5071699.1"/>
    </source>
</evidence>
<dbReference type="Gene3D" id="1.10.20.60">
    <property type="entry name" value="Glu-tRNAGln amidotransferase C subunit, N-terminal domain"/>
    <property type="match status" value="1"/>
</dbReference>
<comment type="similarity">
    <text evidence="1">Belongs to the GatC family.</text>
</comment>
<dbReference type="PANTHER" id="PTHR15004">
    <property type="entry name" value="GLUTAMYL-TRNA(GLN) AMIDOTRANSFERASE SUBUNIT C, MITOCHONDRIAL"/>
    <property type="match status" value="1"/>
</dbReference>
<comment type="catalytic activity">
    <reaction evidence="1">
        <text>L-aspartyl-tRNA(Asn) + L-glutamine + ATP + H2O = L-asparaginyl-tRNA(Asn) + L-glutamate + ADP + phosphate + 2 H(+)</text>
        <dbReference type="Rhea" id="RHEA:14513"/>
        <dbReference type="Rhea" id="RHEA-COMP:9674"/>
        <dbReference type="Rhea" id="RHEA-COMP:9677"/>
        <dbReference type="ChEBI" id="CHEBI:15377"/>
        <dbReference type="ChEBI" id="CHEBI:15378"/>
        <dbReference type="ChEBI" id="CHEBI:29985"/>
        <dbReference type="ChEBI" id="CHEBI:30616"/>
        <dbReference type="ChEBI" id="CHEBI:43474"/>
        <dbReference type="ChEBI" id="CHEBI:58359"/>
        <dbReference type="ChEBI" id="CHEBI:78515"/>
        <dbReference type="ChEBI" id="CHEBI:78516"/>
        <dbReference type="ChEBI" id="CHEBI:456216"/>
    </reaction>
</comment>
<keyword evidence="1" id="KW-0067">ATP-binding</keyword>
<keyword evidence="3" id="KW-1185">Reference proteome</keyword>
<protein>
    <recommendedName>
        <fullName evidence="1">Aspartyl/glutamyl-tRNA(Asn/Gln) amidotransferase subunit C</fullName>
        <shortName evidence="1">Asp/Glu-ADT subunit C</shortName>
        <ecNumber evidence="1">6.3.5.-</ecNumber>
    </recommendedName>
</protein>
<sequence length="95" mass="10908">MKIDREALYKVAHLARLDIRPEEEDAILKSMDSVLNWMDQLNEIDTEGVEPLTHISDEVNSWRSDNASNTLSRTEALANAPLKNERYIMVPKVIE</sequence>
<dbReference type="NCBIfam" id="TIGR00135">
    <property type="entry name" value="gatC"/>
    <property type="match status" value="1"/>
</dbReference>
<dbReference type="RefSeq" id="WP_215234995.1">
    <property type="nucleotide sequence ID" value="NZ_CAJRAU010000005.1"/>
</dbReference>
<dbReference type="Pfam" id="PF02686">
    <property type="entry name" value="GatC"/>
    <property type="match status" value="1"/>
</dbReference>
<evidence type="ECO:0000313" key="3">
    <source>
        <dbReference type="Proteomes" id="UP000679725"/>
    </source>
</evidence>
<keyword evidence="1" id="KW-0648">Protein biosynthesis</keyword>
<keyword evidence="1" id="KW-0547">Nucleotide-binding</keyword>
<keyword evidence="1 2" id="KW-0436">Ligase</keyword>
<dbReference type="EMBL" id="CAJRAU010000005">
    <property type="protein sequence ID" value="CAG5071699.1"/>
    <property type="molecule type" value="Genomic_DNA"/>
</dbReference>
<dbReference type="Proteomes" id="UP000679725">
    <property type="component" value="Unassembled WGS sequence"/>
</dbReference>
<comment type="function">
    <text evidence="1">Allows the formation of correctly charged Asn-tRNA(Asn) or Gln-tRNA(Gln) through the transamidation of misacylated Asp-tRNA(Asn) or Glu-tRNA(Gln) in organisms which lack either or both of asparaginyl-tRNA or glutaminyl-tRNA synthetases. The reaction takes place in the presence of glutamine and ATP through an activated phospho-Asp-tRNA(Asn) or phospho-Glu-tRNA(Gln).</text>
</comment>
<dbReference type="InterPro" id="IPR036113">
    <property type="entry name" value="Asp/Glu-ADT_sf_sub_c"/>
</dbReference>
<dbReference type="SUPFAM" id="SSF141000">
    <property type="entry name" value="Glu-tRNAGln amidotransferase C subunit"/>
    <property type="match status" value="1"/>
</dbReference>
<dbReference type="EC" id="6.3.5.-" evidence="1"/>
<reference evidence="2 3" key="1">
    <citation type="submission" date="2021-04" db="EMBL/GenBank/DDBJ databases">
        <authorList>
            <person name="Rodrigo-Torres L."/>
            <person name="Arahal R. D."/>
            <person name="Lucena T."/>
        </authorList>
    </citation>
    <scope>NUCLEOTIDE SEQUENCE [LARGE SCALE GENOMIC DNA]</scope>
    <source>
        <strain evidence="2 3">CECT 9623</strain>
    </source>
</reference>
<proteinExistence type="inferred from homology"/>